<accession>X6MNE0</accession>
<protein>
    <submittedName>
        <fullName evidence="1">Uncharacterized protein</fullName>
    </submittedName>
</protein>
<sequence length="58" mass="6708">MGNDSKKQKIVEPNTQKAGLKKKVLFVVFCYEGKKGCADMMVNRRKQKEEDEEEEEGK</sequence>
<organism evidence="1 2">
    <name type="scientific">Reticulomyxa filosa</name>
    <dbReference type="NCBI Taxonomy" id="46433"/>
    <lineage>
        <taxon>Eukaryota</taxon>
        <taxon>Sar</taxon>
        <taxon>Rhizaria</taxon>
        <taxon>Retaria</taxon>
        <taxon>Foraminifera</taxon>
        <taxon>Monothalamids</taxon>
        <taxon>Reticulomyxidae</taxon>
        <taxon>Reticulomyxa</taxon>
    </lineage>
</organism>
<proteinExistence type="predicted"/>
<name>X6MNE0_RETFI</name>
<reference evidence="1 2" key="1">
    <citation type="journal article" date="2013" name="Curr. Biol.">
        <title>The Genome of the Foraminiferan Reticulomyxa filosa.</title>
        <authorList>
            <person name="Glockner G."/>
            <person name="Hulsmann N."/>
            <person name="Schleicher M."/>
            <person name="Noegel A.A."/>
            <person name="Eichinger L."/>
            <person name="Gallinger C."/>
            <person name="Pawlowski J."/>
            <person name="Sierra R."/>
            <person name="Euteneuer U."/>
            <person name="Pillet L."/>
            <person name="Moustafa A."/>
            <person name="Platzer M."/>
            <person name="Groth M."/>
            <person name="Szafranski K."/>
            <person name="Schliwa M."/>
        </authorList>
    </citation>
    <scope>NUCLEOTIDE SEQUENCE [LARGE SCALE GENOMIC DNA]</scope>
</reference>
<keyword evidence="2" id="KW-1185">Reference proteome</keyword>
<evidence type="ECO:0000313" key="1">
    <source>
        <dbReference type="EMBL" id="ETO15513.1"/>
    </source>
</evidence>
<dbReference type="Proteomes" id="UP000023152">
    <property type="component" value="Unassembled WGS sequence"/>
</dbReference>
<gene>
    <name evidence="1" type="ORF">RFI_21851</name>
</gene>
<dbReference type="AlphaFoldDB" id="X6MNE0"/>
<evidence type="ECO:0000313" key="2">
    <source>
        <dbReference type="Proteomes" id="UP000023152"/>
    </source>
</evidence>
<comment type="caution">
    <text evidence="1">The sequence shown here is derived from an EMBL/GenBank/DDBJ whole genome shotgun (WGS) entry which is preliminary data.</text>
</comment>
<dbReference type="EMBL" id="ASPP01019056">
    <property type="protein sequence ID" value="ETO15513.1"/>
    <property type="molecule type" value="Genomic_DNA"/>
</dbReference>